<dbReference type="Proteomes" id="UP001214976">
    <property type="component" value="Unassembled WGS sequence"/>
</dbReference>
<keyword evidence="4 7" id="KW-0812">Transmembrane</keyword>
<comment type="similarity">
    <text evidence="7">Belongs to the TonB-dependent receptor family.</text>
</comment>
<dbReference type="SUPFAM" id="SSF56935">
    <property type="entry name" value="Porins"/>
    <property type="match status" value="1"/>
</dbReference>
<dbReference type="Gene3D" id="2.170.130.10">
    <property type="entry name" value="TonB-dependent receptor, plug domain"/>
    <property type="match status" value="1"/>
</dbReference>
<keyword evidence="3 7" id="KW-1134">Transmembrane beta strand</keyword>
<proteinExistence type="inferred from homology"/>
<dbReference type="RefSeq" id="WP_317476492.1">
    <property type="nucleotide sequence ID" value="NZ_JARQTW010000002.1"/>
</dbReference>
<comment type="caution">
    <text evidence="8">The sequence shown here is derived from an EMBL/GenBank/DDBJ whole genome shotgun (WGS) entry which is preliminary data.</text>
</comment>
<dbReference type="EMBL" id="JARQTW010000002">
    <property type="protein sequence ID" value="MDG2949180.1"/>
    <property type="molecule type" value="Genomic_DNA"/>
</dbReference>
<protein>
    <submittedName>
        <fullName evidence="8">TonB-dependent receptor plug domain-containing protein</fullName>
    </submittedName>
</protein>
<keyword evidence="2 7" id="KW-0813">Transport</keyword>
<evidence type="ECO:0000256" key="3">
    <source>
        <dbReference type="ARBA" id="ARBA00022452"/>
    </source>
</evidence>
<gene>
    <name evidence="8" type="ORF">P7M15_01370</name>
</gene>
<dbReference type="AlphaFoldDB" id="A0AAW6Q6M8"/>
<evidence type="ECO:0000256" key="4">
    <source>
        <dbReference type="ARBA" id="ARBA00022692"/>
    </source>
</evidence>
<dbReference type="InterPro" id="IPR039426">
    <property type="entry name" value="TonB-dep_rcpt-like"/>
</dbReference>
<sequence>MAEEIEPTELTNDSASEQLETIVVSGSSFSQQVGTQKITEEQIKRQPTKGGGITDLLKSNPNVRFSNNSDLSTTAGEISPNEVSFHGEKYYNNNFVLDGMSNNDNINPSGNIERNGVPVGSNPYDLPNGNSQSMWVDSGLLKNVEAFDSNISAKYGNFTGGVINAELKDPRFDKEHSGKIYYRTTRDDWTKFYIQEGKEDAFYSATRLDYQPKFVKQSYGFNVSEKLSDKFALMFAYDRTESDIDYYHTRMRNTDNLEEPVPNQQKRTNTTYLFRGVYLPDNGDLWRGTVIYSPHKSRQFKSNVKNGEFTSEGGGLQVNLEWEKELSWGKVKTYTGYKKTGDEIKHQEDSYHRYLASPYFGWISNPSINTDADYQNAGKYATWGGYGSYSTEKEIFTAKQDYDANSFDFWGIEHKFGFGWQIDASRAKYERDSDNALYYYVRSDRVSCGTSGACLDGNQYANKRTLYEARDVSARDNDYAAYLQDSMKWKNLEFTLGARLDHNEFLGNTNLAHRISSSYDIFGDQSTILFGGLNRYYGSSMLAFKLRQGIGSGLSQVRGLNADGTLTDWLTNGTNNAPTKYYMTKVKTPYADEKVLGLSQKLWGSKWTFKWVNRDSRDQFSSSIRIIDGSAYRVLNNDGWTKNDTFTLSIAPLSNYKWQYATIGWDAGLRISSTESNNKYYDVSSVVSEKAVYNGKLINAEDLPSADFNTPWSAFFNLTTEFPAINLTWDQRFTFTEGKKIRVSDERISCNGQSTNARGNYAACGNYVGDVAVYEDQEMGSAFMVDWRFAYKIPTFQEQYFEITLDINNVLNRKQLAKSNSGTSTYKQGRNFWLGASYNW</sequence>
<keyword evidence="6 7" id="KW-0998">Cell outer membrane</keyword>
<dbReference type="InterPro" id="IPR036942">
    <property type="entry name" value="Beta-barrel_TonB_sf"/>
</dbReference>
<accession>A0AAW6Q6M8</accession>
<evidence type="ECO:0000256" key="5">
    <source>
        <dbReference type="ARBA" id="ARBA00023136"/>
    </source>
</evidence>
<name>A0AAW6Q6M8_9PAST</name>
<reference evidence="8" key="1">
    <citation type="submission" date="2023-03" db="EMBL/GenBank/DDBJ databases">
        <title>Classification of Bisgaard taxon 6 and taxon 10 as Exercitatus varius gen. nov., spec. nov.</title>
        <authorList>
            <person name="Christensen H."/>
        </authorList>
    </citation>
    <scope>NUCLEOTIDE SEQUENCE</scope>
    <source>
        <strain evidence="8">86116</strain>
    </source>
</reference>
<evidence type="ECO:0000256" key="2">
    <source>
        <dbReference type="ARBA" id="ARBA00022448"/>
    </source>
</evidence>
<organism evidence="8 9">
    <name type="scientific">Exercitatus varius</name>
    <dbReference type="NCBI Taxonomy" id="67857"/>
    <lineage>
        <taxon>Bacteria</taxon>
        <taxon>Pseudomonadati</taxon>
        <taxon>Pseudomonadota</taxon>
        <taxon>Gammaproteobacteria</taxon>
        <taxon>Pasteurellales</taxon>
        <taxon>Pasteurellaceae</taxon>
        <taxon>Exercitatus</taxon>
    </lineage>
</organism>
<dbReference type="Gene3D" id="2.40.170.20">
    <property type="entry name" value="TonB-dependent receptor, beta-barrel domain"/>
    <property type="match status" value="2"/>
</dbReference>
<dbReference type="InterPro" id="IPR037066">
    <property type="entry name" value="Plug_dom_sf"/>
</dbReference>
<evidence type="ECO:0000256" key="6">
    <source>
        <dbReference type="ARBA" id="ARBA00023237"/>
    </source>
</evidence>
<evidence type="ECO:0000313" key="8">
    <source>
        <dbReference type="EMBL" id="MDG2949180.1"/>
    </source>
</evidence>
<comment type="subcellular location">
    <subcellularLocation>
        <location evidence="1 7">Cell outer membrane</location>
        <topology evidence="1 7">Multi-pass membrane protein</topology>
    </subcellularLocation>
</comment>
<evidence type="ECO:0000256" key="1">
    <source>
        <dbReference type="ARBA" id="ARBA00004571"/>
    </source>
</evidence>
<evidence type="ECO:0000256" key="7">
    <source>
        <dbReference type="PROSITE-ProRule" id="PRU01360"/>
    </source>
</evidence>
<dbReference type="PROSITE" id="PS52016">
    <property type="entry name" value="TONB_DEPENDENT_REC_3"/>
    <property type="match status" value="1"/>
</dbReference>
<keyword evidence="8" id="KW-0675">Receptor</keyword>
<keyword evidence="5 7" id="KW-0472">Membrane</keyword>
<dbReference type="GO" id="GO:0009279">
    <property type="term" value="C:cell outer membrane"/>
    <property type="evidence" value="ECO:0007669"/>
    <property type="project" value="UniProtKB-SubCell"/>
</dbReference>
<evidence type="ECO:0000313" key="9">
    <source>
        <dbReference type="Proteomes" id="UP001214976"/>
    </source>
</evidence>